<dbReference type="InterPro" id="IPR011055">
    <property type="entry name" value="Dup_hybrid_motif"/>
</dbReference>
<feature type="domain" description="LTD" evidence="3">
    <location>
        <begin position="629"/>
        <end position="738"/>
    </location>
</feature>
<dbReference type="Pfam" id="PF01551">
    <property type="entry name" value="Peptidase_M23"/>
    <property type="match status" value="1"/>
</dbReference>
<dbReference type="PANTHER" id="PTHR21666:SF270">
    <property type="entry name" value="MUREIN HYDROLASE ACTIVATOR ENVC"/>
    <property type="match status" value="1"/>
</dbReference>
<feature type="domain" description="M23ase beta-sheet core" evidence="4">
    <location>
        <begin position="172"/>
        <end position="276"/>
    </location>
</feature>
<dbReference type="AlphaFoldDB" id="A0A2S7WQ43"/>
<sequence>MKKITQLLFLFSFTVIVAQTQTPFNNSIQYSSSSSIDFSNDVDNVNFTAYRGISNSDKIYFKINNHTKQTYINANDYKWYFEIDGYSETVDNIREPTFTIPSGKTGNLIVKLSVTNNTNWAEVKNNVFTVFDEDGFKVKYVDNSNIQWPNGGVSDIDSPFSHRIMSNDDFDFHRGIDIVGNEGENIYAVADGVVNWYKNQSDTSDSRIVSIKHTMDTPMYFHGQVIEHYFSMYYHVNEMYVAKNQTITKGDFIAKLGTTGSNNYPHNHFEIRVGTSYSQSSMTNVNNYSVSPNGNDNKRNEFFTDKFDATDPIDSRVNPLLFLNNDANDNLSLKYTIKEVGNTFHITVKTDYLEDHFNKITLGYTGETKQTLDFNTRSGLPFVSGNYGDKRYDISSVNNVIINPIKFKFRTLNEITSDKKYQITFILDNSNNKNINDVYVRARDMYGNKGVKVDLVELALNEIFIGTINTTVNGNKIGDIDKDNNAASEDRFLEFINISGRNLDIKDYKFYTGSGNGTLRYTENQSLEIAPNETFVLYNKGNNLPSYLSNTKMAKASQWLGFNNPTNVNVIVKTKENQEVLNFNNLGSIPNITSNKNQSYAKNSSGNFVPQEDINGLLFSPGYNNDIENPLILSEVSYRASSYKDDFIELKNNTVFPLNISGYEFYDETRYPSSTPRHTVPATTFIPESGVYLVFSGDNNLFDDTYNDDVVKATASDGSLALNEVDAVYIKNDNNVVIIEEVYNNSDFSGINNNHSIVINSSGNFEMHSDCSGLEDNSPGISSNICLGAKSSTKTKQLAENITKSVDNVIYPNPVHKTLFVSDHLYKNFIMYNYLGKKIKANTIKNNQINVGNLKNGIYLIRVFKEDGSHEVKKIIKK</sequence>
<dbReference type="CDD" id="cd12797">
    <property type="entry name" value="M23_peptidase"/>
    <property type="match status" value="1"/>
</dbReference>
<organism evidence="6 7">
    <name type="scientific">Polaribacter porphyrae</name>
    <dbReference type="NCBI Taxonomy" id="1137780"/>
    <lineage>
        <taxon>Bacteria</taxon>
        <taxon>Pseudomonadati</taxon>
        <taxon>Bacteroidota</taxon>
        <taxon>Flavobacteriia</taxon>
        <taxon>Flavobacteriales</taxon>
        <taxon>Flavobacteriaceae</taxon>
    </lineage>
</organism>
<reference evidence="6 7" key="1">
    <citation type="submission" date="2016-12" db="EMBL/GenBank/DDBJ databases">
        <title>Trade-off between light-utilization and light-protection in marine flavobacteria.</title>
        <authorList>
            <person name="Kumagai Y."/>
            <person name="Yoshizawa S."/>
            <person name="Kogure K."/>
            <person name="Iwasaki W."/>
        </authorList>
    </citation>
    <scope>NUCLEOTIDE SEQUENCE [LARGE SCALE GENOMIC DNA]</scope>
    <source>
        <strain evidence="6 7">NBRC 108759</strain>
    </source>
</reference>
<name>A0A2S7WQ43_9FLAO</name>
<dbReference type="RefSeq" id="WP_105016315.1">
    <property type="nucleotide sequence ID" value="NZ_MSCN01000001.1"/>
</dbReference>
<dbReference type="Pfam" id="PF00932">
    <property type="entry name" value="LTD"/>
    <property type="match status" value="1"/>
</dbReference>
<evidence type="ECO:0008006" key="8">
    <source>
        <dbReference type="Google" id="ProtNLM"/>
    </source>
</evidence>
<dbReference type="EMBL" id="MSCN01000001">
    <property type="protein sequence ID" value="PQJ79719.1"/>
    <property type="molecule type" value="Genomic_DNA"/>
</dbReference>
<evidence type="ECO:0000259" key="3">
    <source>
        <dbReference type="Pfam" id="PF00932"/>
    </source>
</evidence>
<dbReference type="PANTHER" id="PTHR21666">
    <property type="entry name" value="PEPTIDASE-RELATED"/>
    <property type="match status" value="1"/>
</dbReference>
<accession>A0A2S7WQ43</accession>
<evidence type="ECO:0000256" key="1">
    <source>
        <dbReference type="ARBA" id="ARBA00022729"/>
    </source>
</evidence>
<dbReference type="Gene3D" id="2.70.70.10">
    <property type="entry name" value="Glucose Permease (Domain IIA)"/>
    <property type="match status" value="1"/>
</dbReference>
<keyword evidence="1 2" id="KW-0732">Signal</keyword>
<dbReference type="InterPro" id="IPR001322">
    <property type="entry name" value="Lamin_tail_dom"/>
</dbReference>
<dbReference type="GO" id="GO:0004222">
    <property type="term" value="F:metalloendopeptidase activity"/>
    <property type="evidence" value="ECO:0007669"/>
    <property type="project" value="TreeGrafter"/>
</dbReference>
<dbReference type="InterPro" id="IPR016047">
    <property type="entry name" value="M23ase_b-sheet_dom"/>
</dbReference>
<evidence type="ECO:0000313" key="7">
    <source>
        <dbReference type="Proteomes" id="UP000238882"/>
    </source>
</evidence>
<protein>
    <recommendedName>
        <fullName evidence="8">LTD domain-containing protein</fullName>
    </recommendedName>
</protein>
<evidence type="ECO:0000259" key="5">
    <source>
        <dbReference type="Pfam" id="PF18962"/>
    </source>
</evidence>
<keyword evidence="7" id="KW-1185">Reference proteome</keyword>
<feature type="domain" description="Secretion system C-terminal sorting" evidence="5">
    <location>
        <begin position="810"/>
        <end position="876"/>
    </location>
</feature>
<dbReference type="InterPro" id="IPR050570">
    <property type="entry name" value="Cell_wall_metabolism_enzyme"/>
</dbReference>
<dbReference type="InterPro" id="IPR026444">
    <property type="entry name" value="Secre_tail"/>
</dbReference>
<comment type="caution">
    <text evidence="6">The sequence shown here is derived from an EMBL/GenBank/DDBJ whole genome shotgun (WGS) entry which is preliminary data.</text>
</comment>
<dbReference type="OrthoDB" id="1491481at2"/>
<dbReference type="Proteomes" id="UP000238882">
    <property type="component" value="Unassembled WGS sequence"/>
</dbReference>
<evidence type="ECO:0000256" key="2">
    <source>
        <dbReference type="SAM" id="SignalP"/>
    </source>
</evidence>
<feature type="signal peptide" evidence="2">
    <location>
        <begin position="1"/>
        <end position="18"/>
    </location>
</feature>
<gene>
    <name evidence="6" type="ORF">BTO18_11285</name>
</gene>
<evidence type="ECO:0000259" key="4">
    <source>
        <dbReference type="Pfam" id="PF01551"/>
    </source>
</evidence>
<feature type="chain" id="PRO_5015478323" description="LTD domain-containing protein" evidence="2">
    <location>
        <begin position="19"/>
        <end position="878"/>
    </location>
</feature>
<dbReference type="InterPro" id="IPR036415">
    <property type="entry name" value="Lamin_tail_dom_sf"/>
</dbReference>
<dbReference type="SUPFAM" id="SSF51261">
    <property type="entry name" value="Duplicated hybrid motif"/>
    <property type="match status" value="1"/>
</dbReference>
<dbReference type="Pfam" id="PF18962">
    <property type="entry name" value="Por_Secre_tail"/>
    <property type="match status" value="1"/>
</dbReference>
<evidence type="ECO:0000313" key="6">
    <source>
        <dbReference type="EMBL" id="PQJ79719.1"/>
    </source>
</evidence>
<dbReference type="SUPFAM" id="SSF74853">
    <property type="entry name" value="Lamin A/C globular tail domain"/>
    <property type="match status" value="2"/>
</dbReference>
<proteinExistence type="predicted"/>
<dbReference type="NCBIfam" id="TIGR04183">
    <property type="entry name" value="Por_Secre_tail"/>
    <property type="match status" value="1"/>
</dbReference>